<dbReference type="Pfam" id="PF06863">
    <property type="entry name" value="DUF1254"/>
    <property type="match status" value="1"/>
</dbReference>
<dbReference type="PANTHER" id="PTHR36509:SF2">
    <property type="entry name" value="BLL3101 PROTEIN"/>
    <property type="match status" value="1"/>
</dbReference>
<dbReference type="SUPFAM" id="SSF160935">
    <property type="entry name" value="VPA0735-like"/>
    <property type="match status" value="1"/>
</dbReference>
<dbReference type="InterPro" id="IPR037049">
    <property type="entry name" value="DUF1214_C_sf"/>
</dbReference>
<dbReference type="EMBL" id="POTW01000014">
    <property type="protein sequence ID" value="PZF84631.1"/>
    <property type="molecule type" value="Genomic_DNA"/>
</dbReference>
<protein>
    <submittedName>
        <fullName evidence="3">Carboxylesterase</fullName>
    </submittedName>
</protein>
<dbReference type="PANTHER" id="PTHR36509">
    <property type="entry name" value="BLL3101 PROTEIN"/>
    <property type="match status" value="1"/>
</dbReference>
<dbReference type="InterPro" id="IPR010621">
    <property type="entry name" value="DUF1214"/>
</dbReference>
<dbReference type="RefSeq" id="WP_111254187.1">
    <property type="nucleotide sequence ID" value="NZ_POTW01000014.1"/>
</dbReference>
<evidence type="ECO:0000313" key="3">
    <source>
        <dbReference type="EMBL" id="PZF84631.1"/>
    </source>
</evidence>
<comment type="caution">
    <text evidence="3">The sequence shown here is derived from an EMBL/GenBank/DDBJ whole genome shotgun (WGS) entry which is preliminary data.</text>
</comment>
<dbReference type="Gene3D" id="2.60.120.600">
    <property type="entry name" value="Domain of unknown function DUF1214, C-terminal domain"/>
    <property type="match status" value="1"/>
</dbReference>
<evidence type="ECO:0000259" key="2">
    <source>
        <dbReference type="Pfam" id="PF06863"/>
    </source>
</evidence>
<dbReference type="AlphaFoldDB" id="A0A2W2BAP5"/>
<reference evidence="3 4" key="1">
    <citation type="submission" date="2018-01" db="EMBL/GenBank/DDBJ databases">
        <title>Draft genome sequence of Jiangella sp. GTF31.</title>
        <authorList>
            <person name="Sahin N."/>
            <person name="Ay H."/>
            <person name="Saygin H."/>
        </authorList>
    </citation>
    <scope>NUCLEOTIDE SEQUENCE [LARGE SCALE GENOMIC DNA]</scope>
    <source>
        <strain evidence="3 4">GTF31</strain>
    </source>
</reference>
<keyword evidence="4" id="KW-1185">Reference proteome</keyword>
<gene>
    <name evidence="3" type="ORF">C1I92_08310</name>
</gene>
<name>A0A2W2BAP5_9ACTN</name>
<dbReference type="Proteomes" id="UP000248764">
    <property type="component" value="Unassembled WGS sequence"/>
</dbReference>
<accession>A0A2W2BAP5</accession>
<feature type="domain" description="DUF1254" evidence="2">
    <location>
        <begin position="30"/>
        <end position="82"/>
    </location>
</feature>
<sequence length="314" mass="34123">MEQTMVNVDNFARAETERMFLALLRDSGGVNAWAHHRTPTPLDDQPVIRQNRDTLYSTVLADIGAGATLTLPDAGGRYLSAMPINQDGYVNDVFHGAGEHRLDQVRFDTRYVLVAVRALVDSTDPADVAEVNALQDRMRLDAGSAEPFTPPAYDEASFTATREALLALARGILSFDRAFGARGEVDAVRHLIGTAAGWGGLPDREAMYLNVDPGLPASGAYRLTVTDVPVDGFWSISLYGADGYFPRDSGPMVSLNDRTAVRDADGSVTVHFGGDPGLPNRLPLVDGWNYVVRLYRPRAEILDGSWTFPPVTSV</sequence>
<organism evidence="3 4">
    <name type="scientific">Jiangella anatolica</name>
    <dbReference type="NCBI Taxonomy" id="2670374"/>
    <lineage>
        <taxon>Bacteria</taxon>
        <taxon>Bacillati</taxon>
        <taxon>Actinomycetota</taxon>
        <taxon>Actinomycetes</taxon>
        <taxon>Jiangellales</taxon>
        <taxon>Jiangellaceae</taxon>
        <taxon>Jiangella</taxon>
    </lineage>
</organism>
<evidence type="ECO:0000313" key="4">
    <source>
        <dbReference type="Proteomes" id="UP000248764"/>
    </source>
</evidence>
<feature type="domain" description="DUF1214" evidence="1">
    <location>
        <begin position="217"/>
        <end position="298"/>
    </location>
</feature>
<dbReference type="InterPro" id="IPR010679">
    <property type="entry name" value="DUF1254"/>
</dbReference>
<dbReference type="Pfam" id="PF06742">
    <property type="entry name" value="DUF1214"/>
    <property type="match status" value="1"/>
</dbReference>
<proteinExistence type="predicted"/>
<evidence type="ECO:0000259" key="1">
    <source>
        <dbReference type="Pfam" id="PF06742"/>
    </source>
</evidence>